<dbReference type="PANTHER" id="PTHR43322:SF5">
    <property type="entry name" value="1-DEOXY-D-XYLULOSE-5-PHOSPHATE SYNTHASE, CHLOROPLASTIC"/>
    <property type="match status" value="1"/>
</dbReference>
<sequence length="118" mass="11927">ELADRHRLLVTIEENTVAGGAGSAVSELLAEHGVTVHVLHLGLPDACVEQGGHDEQMGVCGLDAAGIEQAVRTEMAALKLDVPTAAVQTAGDAPAPREPTGEVAQHQGAGPRRGAGVA</sequence>
<evidence type="ECO:0000313" key="7">
    <source>
        <dbReference type="EMBL" id="MBK1631759.1"/>
    </source>
</evidence>
<evidence type="ECO:0000256" key="5">
    <source>
        <dbReference type="SAM" id="MobiDB-lite"/>
    </source>
</evidence>
<comment type="caution">
    <text evidence="7">The sequence shown here is derived from an EMBL/GenBank/DDBJ whole genome shotgun (WGS) entry which is preliminary data.</text>
</comment>
<dbReference type="RefSeq" id="WP_274607754.1">
    <property type="nucleotide sequence ID" value="NZ_NRRV01000031.1"/>
</dbReference>
<dbReference type="EMBL" id="NRRV01000031">
    <property type="protein sequence ID" value="MBK1631759.1"/>
    <property type="molecule type" value="Genomic_DNA"/>
</dbReference>
<evidence type="ECO:0000256" key="2">
    <source>
        <dbReference type="ARBA" id="ARBA00011738"/>
    </source>
</evidence>
<feature type="non-terminal residue" evidence="7">
    <location>
        <position position="1"/>
    </location>
</feature>
<dbReference type="InterPro" id="IPR005477">
    <property type="entry name" value="Dxylulose-5-P_synthase"/>
</dbReference>
<accession>A0ABS1CIM3</accession>
<organism evidence="7 8">
    <name type="scientific">Thiohalocapsa halophila</name>
    <dbReference type="NCBI Taxonomy" id="69359"/>
    <lineage>
        <taxon>Bacteria</taxon>
        <taxon>Pseudomonadati</taxon>
        <taxon>Pseudomonadota</taxon>
        <taxon>Gammaproteobacteria</taxon>
        <taxon>Chromatiales</taxon>
        <taxon>Chromatiaceae</taxon>
        <taxon>Thiohalocapsa</taxon>
    </lineage>
</organism>
<reference evidence="7 8" key="1">
    <citation type="journal article" date="2020" name="Microorganisms">
        <title>Osmotic Adaptation and Compatible Solute Biosynthesis of Phototrophic Bacteria as Revealed from Genome Analyses.</title>
        <authorList>
            <person name="Imhoff J.F."/>
            <person name="Rahn T."/>
            <person name="Kunzel S."/>
            <person name="Keller A."/>
            <person name="Neulinger S.C."/>
        </authorList>
    </citation>
    <scope>NUCLEOTIDE SEQUENCE [LARGE SCALE GENOMIC DNA]</scope>
    <source>
        <strain evidence="7 8">DSM 6210</strain>
    </source>
</reference>
<dbReference type="PANTHER" id="PTHR43322">
    <property type="entry name" value="1-D-DEOXYXYLULOSE 5-PHOSPHATE SYNTHASE-RELATED"/>
    <property type="match status" value="1"/>
</dbReference>
<evidence type="ECO:0000313" key="8">
    <source>
        <dbReference type="Proteomes" id="UP000748752"/>
    </source>
</evidence>
<dbReference type="Pfam" id="PF02780">
    <property type="entry name" value="Transketolase_C"/>
    <property type="match status" value="1"/>
</dbReference>
<evidence type="ECO:0000256" key="4">
    <source>
        <dbReference type="ARBA" id="ARBA00023052"/>
    </source>
</evidence>
<evidence type="ECO:0000259" key="6">
    <source>
        <dbReference type="Pfam" id="PF02780"/>
    </source>
</evidence>
<keyword evidence="8" id="KW-1185">Reference proteome</keyword>
<feature type="region of interest" description="Disordered" evidence="5">
    <location>
        <begin position="88"/>
        <end position="118"/>
    </location>
</feature>
<comment type="subunit">
    <text evidence="2">Homodimer.</text>
</comment>
<gene>
    <name evidence="7" type="ORF">CKO31_13635</name>
</gene>
<keyword evidence="3" id="KW-0808">Transferase</keyword>
<evidence type="ECO:0000256" key="1">
    <source>
        <dbReference type="ARBA" id="ARBA00001946"/>
    </source>
</evidence>
<dbReference type="Proteomes" id="UP000748752">
    <property type="component" value="Unassembled WGS sequence"/>
</dbReference>
<dbReference type="InterPro" id="IPR033248">
    <property type="entry name" value="Transketolase_C"/>
</dbReference>
<comment type="cofactor">
    <cofactor evidence="1">
        <name>Mg(2+)</name>
        <dbReference type="ChEBI" id="CHEBI:18420"/>
    </cofactor>
</comment>
<proteinExistence type="predicted"/>
<protein>
    <recommendedName>
        <fullName evidence="6">Transketolase C-terminal domain-containing protein</fullName>
    </recommendedName>
</protein>
<name>A0ABS1CIM3_9GAMM</name>
<feature type="domain" description="Transketolase C-terminal" evidence="6">
    <location>
        <begin position="2"/>
        <end position="67"/>
    </location>
</feature>
<evidence type="ECO:0000256" key="3">
    <source>
        <dbReference type="ARBA" id="ARBA00022679"/>
    </source>
</evidence>
<dbReference type="SUPFAM" id="SSF52922">
    <property type="entry name" value="TK C-terminal domain-like"/>
    <property type="match status" value="1"/>
</dbReference>
<dbReference type="Gene3D" id="3.40.50.920">
    <property type="match status" value="1"/>
</dbReference>
<keyword evidence="4" id="KW-0786">Thiamine pyrophosphate</keyword>
<dbReference type="InterPro" id="IPR009014">
    <property type="entry name" value="Transketo_C/PFOR_II"/>
</dbReference>